<protein>
    <submittedName>
        <fullName evidence="6">Transcriptional regulator</fullName>
    </submittedName>
</protein>
<dbReference type="Pfam" id="PF12840">
    <property type="entry name" value="HTH_20"/>
    <property type="match status" value="1"/>
</dbReference>
<dbReference type="InterPro" id="IPR036390">
    <property type="entry name" value="WH_DNA-bd_sf"/>
</dbReference>
<keyword evidence="3" id="KW-0238">DNA-binding</keyword>
<dbReference type="Proteomes" id="UP000646579">
    <property type="component" value="Unassembled WGS sequence"/>
</dbReference>
<dbReference type="InterPro" id="IPR001845">
    <property type="entry name" value="HTH_ArsR_DNA-bd_dom"/>
</dbReference>
<dbReference type="RefSeq" id="WP_189423308.1">
    <property type="nucleotide sequence ID" value="NZ_BMZE01000001.1"/>
</dbReference>
<dbReference type="GO" id="GO:0003677">
    <property type="term" value="F:DNA binding"/>
    <property type="evidence" value="ECO:0007669"/>
    <property type="project" value="UniProtKB-KW"/>
</dbReference>
<organism evidence="6 7">
    <name type="scientific">Devosia pacifica</name>
    <dbReference type="NCBI Taxonomy" id="1335967"/>
    <lineage>
        <taxon>Bacteria</taxon>
        <taxon>Pseudomonadati</taxon>
        <taxon>Pseudomonadota</taxon>
        <taxon>Alphaproteobacteria</taxon>
        <taxon>Hyphomicrobiales</taxon>
        <taxon>Devosiaceae</taxon>
        <taxon>Devosia</taxon>
    </lineage>
</organism>
<dbReference type="AlphaFoldDB" id="A0A918RWY1"/>
<dbReference type="InterPro" id="IPR011991">
    <property type="entry name" value="ArsR-like_HTH"/>
</dbReference>
<evidence type="ECO:0000256" key="2">
    <source>
        <dbReference type="ARBA" id="ARBA00023015"/>
    </source>
</evidence>
<name>A0A918RWY1_9HYPH</name>
<dbReference type="NCBIfam" id="NF033788">
    <property type="entry name" value="HTH_metalloreg"/>
    <property type="match status" value="1"/>
</dbReference>
<dbReference type="SUPFAM" id="SSF46785">
    <property type="entry name" value="Winged helix' DNA-binding domain"/>
    <property type="match status" value="1"/>
</dbReference>
<reference evidence="6" key="2">
    <citation type="submission" date="2020-09" db="EMBL/GenBank/DDBJ databases">
        <authorList>
            <person name="Sun Q."/>
            <person name="Kim S."/>
        </authorList>
    </citation>
    <scope>NUCLEOTIDE SEQUENCE</scope>
    <source>
        <strain evidence="6">KCTC 32437</strain>
    </source>
</reference>
<evidence type="ECO:0000256" key="4">
    <source>
        <dbReference type="ARBA" id="ARBA00023163"/>
    </source>
</evidence>
<feature type="domain" description="HTH arsR-type" evidence="5">
    <location>
        <begin position="1"/>
        <end position="89"/>
    </location>
</feature>
<evidence type="ECO:0000259" key="5">
    <source>
        <dbReference type="PROSITE" id="PS50987"/>
    </source>
</evidence>
<dbReference type="EMBL" id="BMZE01000001">
    <property type="protein sequence ID" value="GHA14382.1"/>
    <property type="molecule type" value="Genomic_DNA"/>
</dbReference>
<dbReference type="Gene3D" id="1.10.10.10">
    <property type="entry name" value="Winged helix-like DNA-binding domain superfamily/Winged helix DNA-binding domain"/>
    <property type="match status" value="1"/>
</dbReference>
<dbReference type="PROSITE" id="PS50987">
    <property type="entry name" value="HTH_ARSR_2"/>
    <property type="match status" value="1"/>
</dbReference>
<evidence type="ECO:0000313" key="7">
    <source>
        <dbReference type="Proteomes" id="UP000646579"/>
    </source>
</evidence>
<reference evidence="6" key="1">
    <citation type="journal article" date="2014" name="Int. J. Syst. Evol. Microbiol.">
        <title>Complete genome sequence of Corynebacterium casei LMG S-19264T (=DSM 44701T), isolated from a smear-ripened cheese.</title>
        <authorList>
            <consortium name="US DOE Joint Genome Institute (JGI-PGF)"/>
            <person name="Walter F."/>
            <person name="Albersmeier A."/>
            <person name="Kalinowski J."/>
            <person name="Ruckert C."/>
        </authorList>
    </citation>
    <scope>NUCLEOTIDE SEQUENCE</scope>
    <source>
        <strain evidence="6">KCTC 32437</strain>
    </source>
</reference>
<gene>
    <name evidence="6" type="ORF">GCM10007989_06320</name>
</gene>
<keyword evidence="4" id="KW-0804">Transcription</keyword>
<dbReference type="GO" id="GO:0003700">
    <property type="term" value="F:DNA-binding transcription factor activity"/>
    <property type="evidence" value="ECO:0007669"/>
    <property type="project" value="InterPro"/>
</dbReference>
<evidence type="ECO:0000256" key="1">
    <source>
        <dbReference type="ARBA" id="ARBA00022849"/>
    </source>
</evidence>
<dbReference type="PANTHER" id="PTHR33154">
    <property type="entry name" value="TRANSCRIPTIONAL REGULATOR, ARSR FAMILY"/>
    <property type="match status" value="1"/>
</dbReference>
<dbReference type="GO" id="GO:0046685">
    <property type="term" value="P:response to arsenic-containing substance"/>
    <property type="evidence" value="ECO:0007669"/>
    <property type="project" value="UniProtKB-KW"/>
</dbReference>
<comment type="caution">
    <text evidence="6">The sequence shown here is derived from an EMBL/GenBank/DDBJ whole genome shotgun (WGS) entry which is preliminary data.</text>
</comment>
<dbReference type="CDD" id="cd00090">
    <property type="entry name" value="HTH_ARSR"/>
    <property type="match status" value="1"/>
</dbReference>
<sequence length="104" mass="11905">MSEAEIFRALADPTRRAVFERLATGEMTGTALRDGLAISQPALSQHLAALRGAGLLRERRSGRFVNYSIEPEGLRPLHDWMLRYRAFWPERIEHLKDLLGEMDQ</sequence>
<dbReference type="FunFam" id="1.10.10.10:FF:000496">
    <property type="entry name" value="ArsR family transcriptional regulator"/>
    <property type="match status" value="1"/>
</dbReference>
<dbReference type="InterPro" id="IPR036388">
    <property type="entry name" value="WH-like_DNA-bd_sf"/>
</dbReference>
<keyword evidence="1" id="KW-0059">Arsenical resistance</keyword>
<dbReference type="InterPro" id="IPR051081">
    <property type="entry name" value="HTH_MetalResp_TranReg"/>
</dbReference>
<dbReference type="PANTHER" id="PTHR33154:SF18">
    <property type="entry name" value="ARSENICAL RESISTANCE OPERON REPRESSOR"/>
    <property type="match status" value="1"/>
</dbReference>
<evidence type="ECO:0000256" key="3">
    <source>
        <dbReference type="ARBA" id="ARBA00023125"/>
    </source>
</evidence>
<accession>A0A918RWY1</accession>
<dbReference type="SMART" id="SM00418">
    <property type="entry name" value="HTH_ARSR"/>
    <property type="match status" value="1"/>
</dbReference>
<dbReference type="PRINTS" id="PR00778">
    <property type="entry name" value="HTHARSR"/>
</dbReference>
<keyword evidence="7" id="KW-1185">Reference proteome</keyword>
<evidence type="ECO:0000313" key="6">
    <source>
        <dbReference type="EMBL" id="GHA14382.1"/>
    </source>
</evidence>
<keyword evidence="2" id="KW-0805">Transcription regulation</keyword>
<proteinExistence type="predicted"/>